<dbReference type="EC" id="5.3.3.2" evidence="3 10"/>
<feature type="active site" evidence="11">
    <location>
        <position position="112"/>
    </location>
</feature>
<evidence type="ECO:0000259" key="12">
    <source>
        <dbReference type="PROSITE" id="PS51462"/>
    </source>
</evidence>
<proteinExistence type="inferred from homology"/>
<dbReference type="GO" id="GO:0004452">
    <property type="term" value="F:isopentenyl-diphosphate delta-isomerase activity"/>
    <property type="evidence" value="ECO:0007669"/>
    <property type="project" value="UniProtKB-UniRule"/>
</dbReference>
<dbReference type="SUPFAM" id="SSF55811">
    <property type="entry name" value="Nudix"/>
    <property type="match status" value="1"/>
</dbReference>
<dbReference type="NCBIfam" id="NF002995">
    <property type="entry name" value="PRK03759.1"/>
    <property type="match status" value="1"/>
</dbReference>
<evidence type="ECO:0000256" key="6">
    <source>
        <dbReference type="ARBA" id="ARBA00022842"/>
    </source>
</evidence>
<comment type="similarity">
    <text evidence="2">Belongs to the IPP isomerase type 1 family.</text>
</comment>
<keyword evidence="7" id="KW-0464">Manganese</keyword>
<comment type="caution">
    <text evidence="13">The sequence shown here is derived from an EMBL/GenBank/DDBJ whole genome shotgun (WGS) entry which is preliminary data.</text>
</comment>
<comment type="pathway">
    <text evidence="1">Isoprenoid biosynthesis; dimethylallyl diphosphate biosynthesis; dimethylallyl diphosphate from isopentenyl diphosphate: step 1/1.</text>
</comment>
<dbReference type="InterPro" id="IPR056375">
    <property type="entry name" value="Idi_bact"/>
</dbReference>
<keyword evidence="8" id="KW-0414">Isoprene biosynthesis</keyword>
<evidence type="ECO:0000256" key="8">
    <source>
        <dbReference type="ARBA" id="ARBA00023229"/>
    </source>
</evidence>
<evidence type="ECO:0000256" key="4">
    <source>
        <dbReference type="ARBA" id="ARBA00022490"/>
    </source>
</evidence>
<keyword evidence="6" id="KW-0460">Magnesium</keyword>
<evidence type="ECO:0000256" key="3">
    <source>
        <dbReference type="ARBA" id="ARBA00012057"/>
    </source>
</evidence>
<dbReference type="PIRSF" id="PIRSF018427">
    <property type="entry name" value="Isopntndiph_ism"/>
    <property type="match status" value="1"/>
</dbReference>
<dbReference type="GO" id="GO:0005737">
    <property type="term" value="C:cytoplasm"/>
    <property type="evidence" value="ECO:0007669"/>
    <property type="project" value="TreeGrafter"/>
</dbReference>
<dbReference type="GO" id="GO:0046872">
    <property type="term" value="F:metal ion binding"/>
    <property type="evidence" value="ECO:0007669"/>
    <property type="project" value="UniProtKB-KW"/>
</dbReference>
<dbReference type="CDD" id="cd02885">
    <property type="entry name" value="NUDIX_IPP_Isomerase"/>
    <property type="match status" value="1"/>
</dbReference>
<dbReference type="RefSeq" id="WP_103787367.1">
    <property type="nucleotide sequence ID" value="NZ_PQVF01000001.1"/>
</dbReference>
<dbReference type="PROSITE" id="PS51462">
    <property type="entry name" value="NUDIX"/>
    <property type="match status" value="1"/>
</dbReference>
<dbReference type="GO" id="GO:0009240">
    <property type="term" value="P:isopentenyl diphosphate biosynthetic process"/>
    <property type="evidence" value="ECO:0007669"/>
    <property type="project" value="TreeGrafter"/>
</dbReference>
<gene>
    <name evidence="13" type="ORF">C3K47_01860</name>
</gene>
<evidence type="ECO:0000256" key="7">
    <source>
        <dbReference type="ARBA" id="ARBA00023211"/>
    </source>
</evidence>
<name>A0A2S5A9M9_9SPHI</name>
<sequence>MQQQLLLVDENDTIIGYGDKLSVHEKGLLHRAFSIFVFNMKRELLLQKRAEAKYHSGGLWTNTCCSHPLKGEDLELTLHRKLKEEMGFDCAVSFKYKFIYKAAFDNGLTEHELDYVYVGEYDGLVEPNPEEAEDFKWISLEELVLDVNLNPRNYTEWFKEIVPNLSTLINC</sequence>
<dbReference type="PANTHER" id="PTHR10885:SF0">
    <property type="entry name" value="ISOPENTENYL-DIPHOSPHATE DELTA-ISOMERASE"/>
    <property type="match status" value="1"/>
</dbReference>
<dbReference type="NCBIfam" id="TIGR02150">
    <property type="entry name" value="IPP_isom_1"/>
    <property type="match status" value="1"/>
</dbReference>
<evidence type="ECO:0000256" key="2">
    <source>
        <dbReference type="ARBA" id="ARBA00007579"/>
    </source>
</evidence>
<organism evidence="13 14">
    <name type="scientific">Solitalea longa</name>
    <dbReference type="NCBI Taxonomy" id="2079460"/>
    <lineage>
        <taxon>Bacteria</taxon>
        <taxon>Pseudomonadati</taxon>
        <taxon>Bacteroidota</taxon>
        <taxon>Sphingobacteriia</taxon>
        <taxon>Sphingobacteriales</taxon>
        <taxon>Sphingobacteriaceae</taxon>
        <taxon>Solitalea</taxon>
    </lineage>
</organism>
<dbReference type="Gene3D" id="3.90.79.10">
    <property type="entry name" value="Nucleoside Triphosphate Pyrophosphohydrolase"/>
    <property type="match status" value="1"/>
</dbReference>
<evidence type="ECO:0000256" key="10">
    <source>
        <dbReference type="NCBIfam" id="TIGR02150"/>
    </source>
</evidence>
<accession>A0A2S5A9M9</accession>
<keyword evidence="4" id="KW-0963">Cytoplasm</keyword>
<dbReference type="GO" id="GO:0050992">
    <property type="term" value="P:dimethylallyl diphosphate biosynthetic process"/>
    <property type="evidence" value="ECO:0007669"/>
    <property type="project" value="UniProtKB-UniPathway"/>
</dbReference>
<dbReference type="PANTHER" id="PTHR10885">
    <property type="entry name" value="ISOPENTENYL-DIPHOSPHATE DELTA-ISOMERASE"/>
    <property type="match status" value="1"/>
</dbReference>
<dbReference type="InterPro" id="IPR000086">
    <property type="entry name" value="NUDIX_hydrolase_dom"/>
</dbReference>
<dbReference type="OrthoDB" id="9809458at2"/>
<dbReference type="InterPro" id="IPR015797">
    <property type="entry name" value="NUDIX_hydrolase-like_dom_sf"/>
</dbReference>
<keyword evidence="5" id="KW-0479">Metal-binding</keyword>
<keyword evidence="14" id="KW-1185">Reference proteome</keyword>
<dbReference type="HAMAP" id="MF_00202">
    <property type="entry name" value="Idi"/>
    <property type="match status" value="1"/>
</dbReference>
<evidence type="ECO:0000256" key="1">
    <source>
        <dbReference type="ARBA" id="ARBA00004826"/>
    </source>
</evidence>
<feature type="active site" evidence="11">
    <location>
        <position position="65"/>
    </location>
</feature>
<evidence type="ECO:0000256" key="9">
    <source>
        <dbReference type="ARBA" id="ARBA00023235"/>
    </source>
</evidence>
<evidence type="ECO:0000256" key="11">
    <source>
        <dbReference type="PIRSR" id="PIRSR018427-1"/>
    </source>
</evidence>
<dbReference type="Pfam" id="PF00293">
    <property type="entry name" value="NUDIX"/>
    <property type="match status" value="1"/>
</dbReference>
<feature type="domain" description="Nudix hydrolase" evidence="12">
    <location>
        <begin position="28"/>
        <end position="160"/>
    </location>
</feature>
<evidence type="ECO:0000313" key="14">
    <source>
        <dbReference type="Proteomes" id="UP000236893"/>
    </source>
</evidence>
<reference evidence="13 14" key="1">
    <citation type="submission" date="2018-01" db="EMBL/GenBank/DDBJ databases">
        <authorList>
            <person name="Gaut B.S."/>
            <person name="Morton B.R."/>
            <person name="Clegg M.T."/>
            <person name="Duvall M.R."/>
        </authorList>
    </citation>
    <scope>NUCLEOTIDE SEQUENCE [LARGE SCALE GENOMIC DNA]</scope>
    <source>
        <strain evidence="13 14">HR-AV</strain>
    </source>
</reference>
<dbReference type="AlphaFoldDB" id="A0A2S5A9M9"/>
<keyword evidence="9 13" id="KW-0413">Isomerase</keyword>
<dbReference type="EMBL" id="PQVF01000001">
    <property type="protein sequence ID" value="POY39265.1"/>
    <property type="molecule type" value="Genomic_DNA"/>
</dbReference>
<evidence type="ECO:0000256" key="5">
    <source>
        <dbReference type="ARBA" id="ARBA00022723"/>
    </source>
</evidence>
<dbReference type="InterPro" id="IPR011876">
    <property type="entry name" value="IsopentenylPP_isomerase_typ1"/>
</dbReference>
<protein>
    <recommendedName>
        <fullName evidence="3 10">Isopentenyl-diphosphate delta-isomerase</fullName>
        <ecNumber evidence="3 10">5.3.3.2</ecNumber>
    </recommendedName>
</protein>
<dbReference type="Proteomes" id="UP000236893">
    <property type="component" value="Unassembled WGS sequence"/>
</dbReference>
<dbReference type="UniPathway" id="UPA00059">
    <property type="reaction ID" value="UER00104"/>
</dbReference>
<evidence type="ECO:0000313" key="13">
    <source>
        <dbReference type="EMBL" id="POY39265.1"/>
    </source>
</evidence>